<dbReference type="AlphaFoldDB" id="A0AAV4MC55"/>
<dbReference type="EMBL" id="BPLR01002035">
    <property type="protein sequence ID" value="GIX69282.1"/>
    <property type="molecule type" value="Genomic_DNA"/>
</dbReference>
<protein>
    <submittedName>
        <fullName evidence="1">Uncharacterized protein</fullName>
    </submittedName>
</protein>
<organism evidence="1 2">
    <name type="scientific">Caerostris extrusa</name>
    <name type="common">Bark spider</name>
    <name type="synonym">Caerostris bankana</name>
    <dbReference type="NCBI Taxonomy" id="172846"/>
    <lineage>
        <taxon>Eukaryota</taxon>
        <taxon>Metazoa</taxon>
        <taxon>Ecdysozoa</taxon>
        <taxon>Arthropoda</taxon>
        <taxon>Chelicerata</taxon>
        <taxon>Arachnida</taxon>
        <taxon>Araneae</taxon>
        <taxon>Araneomorphae</taxon>
        <taxon>Entelegynae</taxon>
        <taxon>Araneoidea</taxon>
        <taxon>Araneidae</taxon>
        <taxon>Caerostris</taxon>
    </lineage>
</organism>
<evidence type="ECO:0000313" key="1">
    <source>
        <dbReference type="EMBL" id="GIX69282.1"/>
    </source>
</evidence>
<proteinExistence type="predicted"/>
<evidence type="ECO:0000313" key="2">
    <source>
        <dbReference type="Proteomes" id="UP001054945"/>
    </source>
</evidence>
<gene>
    <name evidence="1" type="ORF">CEXT_201271</name>
</gene>
<sequence>MERIASSEVIFGSLHRHRLVCNADQKSFSEDDLGDLKTWAEIRLYQHQTNKQQKQLEKVFIQQEKFCVLQKKKEGSCRLKLITELSWRHRKDCSRCLGIRSPTFCGPINTKRQEGPFIISMTSGLDGLGEDSIYKELFIRDASISSGREIDFVNLEGYSE</sequence>
<dbReference type="Proteomes" id="UP001054945">
    <property type="component" value="Unassembled WGS sequence"/>
</dbReference>
<name>A0AAV4MC55_CAEEX</name>
<accession>A0AAV4MC55</accession>
<reference evidence="1 2" key="1">
    <citation type="submission" date="2021-06" db="EMBL/GenBank/DDBJ databases">
        <title>Caerostris extrusa draft genome.</title>
        <authorList>
            <person name="Kono N."/>
            <person name="Arakawa K."/>
        </authorList>
    </citation>
    <scope>NUCLEOTIDE SEQUENCE [LARGE SCALE GENOMIC DNA]</scope>
</reference>
<comment type="caution">
    <text evidence="1">The sequence shown here is derived from an EMBL/GenBank/DDBJ whole genome shotgun (WGS) entry which is preliminary data.</text>
</comment>
<keyword evidence="2" id="KW-1185">Reference proteome</keyword>